<organism evidence="2">
    <name type="scientific">Tanacetum cinerariifolium</name>
    <name type="common">Dalmatian daisy</name>
    <name type="synonym">Chrysanthemum cinerariifolium</name>
    <dbReference type="NCBI Taxonomy" id="118510"/>
    <lineage>
        <taxon>Eukaryota</taxon>
        <taxon>Viridiplantae</taxon>
        <taxon>Streptophyta</taxon>
        <taxon>Embryophyta</taxon>
        <taxon>Tracheophyta</taxon>
        <taxon>Spermatophyta</taxon>
        <taxon>Magnoliopsida</taxon>
        <taxon>eudicotyledons</taxon>
        <taxon>Gunneridae</taxon>
        <taxon>Pentapetalae</taxon>
        <taxon>asterids</taxon>
        <taxon>campanulids</taxon>
        <taxon>Asterales</taxon>
        <taxon>Asteraceae</taxon>
        <taxon>Asteroideae</taxon>
        <taxon>Anthemideae</taxon>
        <taxon>Anthemidinae</taxon>
        <taxon>Tanacetum</taxon>
    </lineage>
</organism>
<feature type="non-terminal residue" evidence="2">
    <location>
        <position position="203"/>
    </location>
</feature>
<reference evidence="2" key="1">
    <citation type="journal article" date="2019" name="Sci. Rep.">
        <title>Draft genome of Tanacetum cinerariifolium, the natural source of mosquito coil.</title>
        <authorList>
            <person name="Yamashiro T."/>
            <person name="Shiraishi A."/>
            <person name="Satake H."/>
            <person name="Nakayama K."/>
        </authorList>
    </citation>
    <scope>NUCLEOTIDE SEQUENCE</scope>
</reference>
<proteinExistence type="predicted"/>
<protein>
    <submittedName>
        <fullName evidence="2">Retrotransposon protein, putative, Ty1-copia subclass</fullName>
    </submittedName>
</protein>
<dbReference type="SUPFAM" id="SSF56672">
    <property type="entry name" value="DNA/RNA polymerases"/>
    <property type="match status" value="1"/>
</dbReference>
<evidence type="ECO:0000259" key="1">
    <source>
        <dbReference type="Pfam" id="PF07727"/>
    </source>
</evidence>
<dbReference type="InterPro" id="IPR013103">
    <property type="entry name" value="RVT_2"/>
</dbReference>
<gene>
    <name evidence="2" type="ORF">Tci_882772</name>
</gene>
<feature type="domain" description="Reverse transcriptase Ty1/copia-type" evidence="1">
    <location>
        <begin position="23"/>
        <end position="121"/>
    </location>
</feature>
<dbReference type="Pfam" id="PF07727">
    <property type="entry name" value="RVT_2"/>
    <property type="match status" value="1"/>
</dbReference>
<name>A0A699TM15_TANCI</name>
<dbReference type="InterPro" id="IPR043502">
    <property type="entry name" value="DNA/RNA_pol_sf"/>
</dbReference>
<comment type="caution">
    <text evidence="2">The sequence shown here is derived from an EMBL/GenBank/DDBJ whole genome shotgun (WGS) entry which is preliminary data.</text>
</comment>
<dbReference type="EMBL" id="BKCJ011254740">
    <property type="protein sequence ID" value="GFD10803.1"/>
    <property type="molecule type" value="Genomic_DNA"/>
</dbReference>
<accession>A0A699TM15</accession>
<sequence>MLDPDKVIWQGAMDEEMKSMQVNKVWIVVDRPPNAKVVRNKWLYKNKTNMDGKVHTYKARLVAKGCTQTFGIEYQETFSSVADIRAIRILIAIAAYYDYEIWQMDVKTAFLNGRLDEDIYIYGLKQASRQWNKRFDEEIKRFGFIQNHDEPCVYRKASGSDVVFLIIYVDDILIMGKNIPRLKEVKDYLGKCFSVKDLGEAAY</sequence>
<dbReference type="AlphaFoldDB" id="A0A699TM15"/>
<evidence type="ECO:0000313" key="2">
    <source>
        <dbReference type="EMBL" id="GFD10803.1"/>
    </source>
</evidence>